<dbReference type="Pfam" id="PF13731">
    <property type="entry name" value="WxL"/>
    <property type="match status" value="1"/>
</dbReference>
<dbReference type="RefSeq" id="WP_125715711.1">
    <property type="nucleotide sequence ID" value="NZ_JBHTOP010000011.1"/>
</dbReference>
<evidence type="ECO:0000313" key="2">
    <source>
        <dbReference type="EMBL" id="MFD1671474.1"/>
    </source>
</evidence>
<accession>A0ABW4J522</accession>
<name>A0ABW4J522_9LACO</name>
<protein>
    <submittedName>
        <fullName evidence="2">WxL domain-containing protein</fullName>
    </submittedName>
</protein>
<feature type="domain" description="WxL" evidence="1">
    <location>
        <begin position="448"/>
        <end position="540"/>
    </location>
</feature>
<evidence type="ECO:0000313" key="3">
    <source>
        <dbReference type="Proteomes" id="UP001597267"/>
    </source>
</evidence>
<gene>
    <name evidence="2" type="ORF">ACFQ5M_05140</name>
</gene>
<comment type="caution">
    <text evidence="2">The sequence shown here is derived from an EMBL/GenBank/DDBJ whole genome shotgun (WGS) entry which is preliminary data.</text>
</comment>
<sequence length="599" mass="65654">MKLKNYRFALMLGLGVLSLLLIFIKTTPVQAIDEPAINTEEITEAQQDSAISATIANDDLVREEEVSPPTTADGVKKPDRNGFVMLGIPFRTGFIIHPQAEQYILEGTEANVDTKTTGINWNFLTSIKIYVTKWTLQADGTWLKEADPDPYTAKGNGLNKHEAKIRFGPNGRENLPVGTYYFQMNVKYSLFTYYSKLAKVVVVSDESAAKEIKVVPENNVIFPDMDYDVTAVLNPSYSTSVVTWDEAGSIATFEPDFGRIVSFSVANDDISSTVNTDTEHAVIPVDLTGKANNLTDTATVYVGGLKAQKVALDRAQKYGLAWPVSGLEKIYDSFYDASDDETAEIKKSAFEWTYYAKNSKGVYKENSFGKEVINSSGTFDLPEDLNDSKALQIPGSSSFITNAKAATDSGDQYYVKLTITITIKTGIFTSKDIVISSNQAQLDVLPAVGDLILNQVPQFTFSEINPRTIYYGNLGIDDNYKPVSEENAAENLLEIADTRPNQQGWLLQAKLSTLSDTTGQNLSGLSLKLSGTANDVLIPDSSDWITVTDSNTDQTGTFPMSALLYIQENPHVDLSPENNFSGVLTWSLTPATPEVEALS</sequence>
<keyword evidence="3" id="KW-1185">Reference proteome</keyword>
<dbReference type="EMBL" id="JBHTOP010000011">
    <property type="protein sequence ID" value="MFD1671474.1"/>
    <property type="molecule type" value="Genomic_DNA"/>
</dbReference>
<organism evidence="2 3">
    <name type="scientific">Agrilactobacillus yilanensis</name>
    <dbReference type="NCBI Taxonomy" id="2485997"/>
    <lineage>
        <taxon>Bacteria</taxon>
        <taxon>Bacillati</taxon>
        <taxon>Bacillota</taxon>
        <taxon>Bacilli</taxon>
        <taxon>Lactobacillales</taxon>
        <taxon>Lactobacillaceae</taxon>
        <taxon>Agrilactobacillus</taxon>
    </lineage>
</organism>
<proteinExistence type="predicted"/>
<reference evidence="3" key="1">
    <citation type="journal article" date="2019" name="Int. J. Syst. Evol. Microbiol.">
        <title>The Global Catalogue of Microorganisms (GCM) 10K type strain sequencing project: providing services to taxonomists for standard genome sequencing and annotation.</title>
        <authorList>
            <consortium name="The Broad Institute Genomics Platform"/>
            <consortium name="The Broad Institute Genome Sequencing Center for Infectious Disease"/>
            <person name="Wu L."/>
            <person name="Ma J."/>
        </authorList>
    </citation>
    <scope>NUCLEOTIDE SEQUENCE [LARGE SCALE GENOMIC DNA]</scope>
    <source>
        <strain evidence="3">CCM 8896</strain>
    </source>
</reference>
<evidence type="ECO:0000259" key="1">
    <source>
        <dbReference type="Pfam" id="PF13731"/>
    </source>
</evidence>
<dbReference type="Proteomes" id="UP001597267">
    <property type="component" value="Unassembled WGS sequence"/>
</dbReference>
<dbReference type="InterPro" id="IPR027994">
    <property type="entry name" value="WxL_dom"/>
</dbReference>